<dbReference type="PANTHER" id="PTHR43132">
    <property type="entry name" value="ARSENICAL RESISTANCE OPERON REPRESSOR ARSR-RELATED"/>
    <property type="match status" value="1"/>
</dbReference>
<reference evidence="5" key="1">
    <citation type="submission" date="2011-01" db="EMBL/GenBank/DDBJ databases">
        <title>Complete sequence of chromosome of Thermovibrio ammonificans HB-1.</title>
        <authorList>
            <consortium name="US DOE Joint Genome Institute"/>
            <person name="Lucas S."/>
            <person name="Copeland A."/>
            <person name="Lapidus A."/>
            <person name="Cheng J.-F."/>
            <person name="Goodwin L."/>
            <person name="Pitluck S."/>
            <person name="Davenport K."/>
            <person name="Detter J.C."/>
            <person name="Han C."/>
            <person name="Tapia R."/>
            <person name="Land M."/>
            <person name="Hauser L."/>
            <person name="Kyrpides N."/>
            <person name="Ivanova N."/>
            <person name="Ovchinnikova G."/>
            <person name="Vetriani C."/>
            <person name="Woyke T."/>
        </authorList>
    </citation>
    <scope>NUCLEOTIDE SEQUENCE [LARGE SCALE GENOMIC DNA]</scope>
    <source>
        <strain evidence="5">HB-1</strain>
    </source>
</reference>
<dbReference type="eggNOG" id="COG0640">
    <property type="taxonomic scope" value="Bacteria"/>
</dbReference>
<name>E8T590_THEA1</name>
<dbReference type="Gene3D" id="1.10.10.10">
    <property type="entry name" value="Winged helix-like DNA-binding domain superfamily/Winged helix DNA-binding domain"/>
    <property type="match status" value="1"/>
</dbReference>
<gene>
    <name evidence="5" type="ordered locus">Theam_0456</name>
</gene>
<dbReference type="AlphaFoldDB" id="E8T590"/>
<dbReference type="Proteomes" id="UP000006362">
    <property type="component" value="Chromosome"/>
</dbReference>
<dbReference type="GO" id="GO:0003700">
    <property type="term" value="F:DNA-binding transcription factor activity"/>
    <property type="evidence" value="ECO:0007669"/>
    <property type="project" value="InterPro"/>
</dbReference>
<dbReference type="PANTHER" id="PTHR43132:SF2">
    <property type="entry name" value="ARSENICAL RESISTANCE OPERON REPRESSOR ARSR-RELATED"/>
    <property type="match status" value="1"/>
</dbReference>
<keyword evidence="3" id="KW-0804">Transcription</keyword>
<dbReference type="EMBL" id="CP002444">
    <property type="protein sequence ID" value="ADU96428.1"/>
    <property type="molecule type" value="Genomic_DNA"/>
</dbReference>
<dbReference type="InterPro" id="IPR051011">
    <property type="entry name" value="Metal_resp_trans_reg"/>
</dbReference>
<dbReference type="RefSeq" id="WP_013537214.1">
    <property type="nucleotide sequence ID" value="NC_014926.1"/>
</dbReference>
<dbReference type="HOGENOM" id="CLU_097806_6_4_0"/>
<evidence type="ECO:0000313" key="5">
    <source>
        <dbReference type="EMBL" id="ADU96428.1"/>
    </source>
</evidence>
<feature type="domain" description="HTH arsR-type" evidence="4">
    <location>
        <begin position="17"/>
        <end position="96"/>
    </location>
</feature>
<dbReference type="STRING" id="648996.Theam_0456"/>
<dbReference type="KEGG" id="tam:Theam_0456"/>
<dbReference type="InterPro" id="IPR001845">
    <property type="entry name" value="HTH_ArsR_DNA-bd_dom"/>
</dbReference>
<dbReference type="InterPro" id="IPR011991">
    <property type="entry name" value="ArsR-like_HTH"/>
</dbReference>
<sequence>MPDSCGKKYKKYGQVAKLFEVLSNPIRIGIIVSLAEGPKRPKEIREELGVPQPLLSQHATILREMGIIEKTDKFNVKSPCRLKDKKVLEILKAAGVALPDFQQTQGDKGEDN</sequence>
<evidence type="ECO:0000256" key="1">
    <source>
        <dbReference type="ARBA" id="ARBA00023015"/>
    </source>
</evidence>
<keyword evidence="1" id="KW-0805">Transcription regulation</keyword>
<dbReference type="SMART" id="SM00418">
    <property type="entry name" value="HTH_ARSR"/>
    <property type="match status" value="1"/>
</dbReference>
<dbReference type="CDD" id="cd00090">
    <property type="entry name" value="HTH_ARSR"/>
    <property type="match status" value="1"/>
</dbReference>
<accession>E8T590</accession>
<dbReference type="PRINTS" id="PR00778">
    <property type="entry name" value="HTHARSR"/>
</dbReference>
<keyword evidence="2" id="KW-0238">DNA-binding</keyword>
<protein>
    <submittedName>
        <fullName evidence="5">Regulatory protein ArsR</fullName>
    </submittedName>
</protein>
<keyword evidence="6" id="KW-1185">Reference proteome</keyword>
<dbReference type="GO" id="GO:0003677">
    <property type="term" value="F:DNA binding"/>
    <property type="evidence" value="ECO:0007669"/>
    <property type="project" value="UniProtKB-KW"/>
</dbReference>
<evidence type="ECO:0000259" key="4">
    <source>
        <dbReference type="SMART" id="SM00418"/>
    </source>
</evidence>
<proteinExistence type="predicted"/>
<dbReference type="SUPFAM" id="SSF46785">
    <property type="entry name" value="Winged helix' DNA-binding domain"/>
    <property type="match status" value="1"/>
</dbReference>
<dbReference type="InterPro" id="IPR036390">
    <property type="entry name" value="WH_DNA-bd_sf"/>
</dbReference>
<organism evidence="5 6">
    <name type="scientific">Thermovibrio ammonificans (strain DSM 15698 / JCM 12110 / HB-1)</name>
    <dbReference type="NCBI Taxonomy" id="648996"/>
    <lineage>
        <taxon>Bacteria</taxon>
        <taxon>Pseudomonadati</taxon>
        <taxon>Aquificota</taxon>
        <taxon>Aquificia</taxon>
        <taxon>Desulfurobacteriales</taxon>
        <taxon>Desulfurobacteriaceae</taxon>
        <taxon>Thermovibrio</taxon>
    </lineage>
</organism>
<dbReference type="InterPro" id="IPR036388">
    <property type="entry name" value="WH-like_DNA-bd_sf"/>
</dbReference>
<evidence type="ECO:0000256" key="3">
    <source>
        <dbReference type="ARBA" id="ARBA00023163"/>
    </source>
</evidence>
<dbReference type="OrthoDB" id="9802016at2"/>
<evidence type="ECO:0000313" key="6">
    <source>
        <dbReference type="Proteomes" id="UP000006362"/>
    </source>
</evidence>
<evidence type="ECO:0000256" key="2">
    <source>
        <dbReference type="ARBA" id="ARBA00023125"/>
    </source>
</evidence>
<dbReference type="Pfam" id="PF01022">
    <property type="entry name" value="HTH_5"/>
    <property type="match status" value="1"/>
</dbReference>